<proteinExistence type="predicted"/>
<accession>T1HVS3</accession>
<dbReference type="InParanoid" id="T1HVS3"/>
<evidence type="ECO:0000256" key="1">
    <source>
        <dbReference type="ARBA" id="ARBA00022460"/>
    </source>
</evidence>
<keyword evidence="1" id="KW-0193">Cuticle</keyword>
<dbReference type="AlphaFoldDB" id="T1HVS3"/>
<dbReference type="EnsemblMetazoa" id="RPRC008143-RA">
    <property type="protein sequence ID" value="RPRC008143-PA"/>
    <property type="gene ID" value="RPRC008143"/>
</dbReference>
<dbReference type="Proteomes" id="UP000015103">
    <property type="component" value="Unassembled WGS sequence"/>
</dbReference>
<dbReference type="EMBL" id="ACPB03006797">
    <property type="status" value="NOT_ANNOTATED_CDS"/>
    <property type="molecule type" value="Genomic_DNA"/>
</dbReference>
<dbReference type="InterPro" id="IPR000618">
    <property type="entry name" value="Insect_cuticle"/>
</dbReference>
<dbReference type="VEuPathDB" id="VectorBase:RPRC008143"/>
<dbReference type="PRINTS" id="PR00947">
    <property type="entry name" value="CUTICLE"/>
</dbReference>
<keyword evidence="3" id="KW-1185">Reference proteome</keyword>
<dbReference type="GO" id="GO:0042302">
    <property type="term" value="F:structural constituent of cuticle"/>
    <property type="evidence" value="ECO:0007669"/>
    <property type="project" value="UniProtKB-UniRule"/>
</dbReference>
<dbReference type="InterPro" id="IPR051217">
    <property type="entry name" value="Insect_Cuticle_Struc_Prot"/>
</dbReference>
<dbReference type="PANTHER" id="PTHR12236:SF95">
    <property type="entry name" value="CUTICULAR PROTEIN 76BD, ISOFORM C-RELATED"/>
    <property type="match status" value="1"/>
</dbReference>
<organism evidence="2 3">
    <name type="scientific">Rhodnius prolixus</name>
    <name type="common">Triatomid bug</name>
    <dbReference type="NCBI Taxonomy" id="13249"/>
    <lineage>
        <taxon>Eukaryota</taxon>
        <taxon>Metazoa</taxon>
        <taxon>Ecdysozoa</taxon>
        <taxon>Arthropoda</taxon>
        <taxon>Hexapoda</taxon>
        <taxon>Insecta</taxon>
        <taxon>Pterygota</taxon>
        <taxon>Neoptera</taxon>
        <taxon>Paraneoptera</taxon>
        <taxon>Hemiptera</taxon>
        <taxon>Heteroptera</taxon>
        <taxon>Panheteroptera</taxon>
        <taxon>Cimicomorpha</taxon>
        <taxon>Reduviidae</taxon>
        <taxon>Triatominae</taxon>
        <taxon>Rhodnius</taxon>
    </lineage>
</organism>
<reference evidence="2" key="1">
    <citation type="submission" date="2015-05" db="UniProtKB">
        <authorList>
            <consortium name="EnsemblMetazoa"/>
        </authorList>
    </citation>
    <scope>IDENTIFICATION</scope>
</reference>
<dbReference type="OMA" id="NHHETRE"/>
<dbReference type="Pfam" id="PF00379">
    <property type="entry name" value="Chitin_bind_4"/>
    <property type="match status" value="1"/>
</dbReference>
<dbReference type="PANTHER" id="PTHR12236">
    <property type="entry name" value="STRUCTURAL CONTITUENT OF CUTICLE"/>
    <property type="match status" value="1"/>
</dbReference>
<evidence type="ECO:0000313" key="2">
    <source>
        <dbReference type="EnsemblMetazoa" id="RPRC008143-PA"/>
    </source>
</evidence>
<dbReference type="PROSITE" id="PS51155">
    <property type="entry name" value="CHIT_BIND_RR_2"/>
    <property type="match status" value="1"/>
</dbReference>
<dbReference type="RefSeq" id="XP_073981168.1">
    <property type="nucleotide sequence ID" value="XM_074125067.1"/>
</dbReference>
<dbReference type="GeneID" id="141452680"/>
<dbReference type="eggNOG" id="ENOG502SSZY">
    <property type="taxonomic scope" value="Eukaryota"/>
</dbReference>
<evidence type="ECO:0000313" key="3">
    <source>
        <dbReference type="Proteomes" id="UP000015103"/>
    </source>
</evidence>
<dbReference type="GO" id="GO:0005615">
    <property type="term" value="C:extracellular space"/>
    <property type="evidence" value="ECO:0007669"/>
    <property type="project" value="TreeGrafter"/>
</dbReference>
<sequence>MAYQQIIFSLIMVGVTTSSAAQYYLGKEVKPQLYDVENVKDYEDNEPSYKYAYQVSDQQTGDFKNHHETREGDVVKGYYSVQEADGTLREVHYTSDKVNGFNAVVKKSGTPTPEPEIVVNNNKYENQQYLPQDYRKPNFQQKRQTVHILPLPGSEDYRQSQQPISVY</sequence>
<dbReference type="GO" id="GO:0031012">
    <property type="term" value="C:extracellular matrix"/>
    <property type="evidence" value="ECO:0007669"/>
    <property type="project" value="TreeGrafter"/>
</dbReference>
<name>T1HVS3_RHOPR</name>
<protein>
    <submittedName>
        <fullName evidence="2">Uncharacterized protein</fullName>
    </submittedName>
</protein>
<dbReference type="HOGENOM" id="CLU_1596544_0_0_1"/>